<dbReference type="HOGENOM" id="CLU_1768371_0_0_1"/>
<protein>
    <submittedName>
        <fullName evidence="1">Uncharacterized protein</fullName>
    </submittedName>
</protein>
<dbReference type="GeneID" id="34525094"/>
<evidence type="ECO:0000313" key="1">
    <source>
        <dbReference type="EMBL" id="CCK69414.1"/>
    </source>
</evidence>
<dbReference type="RefSeq" id="XP_022463660.1">
    <property type="nucleotide sequence ID" value="XM_022607023.1"/>
</dbReference>
<keyword evidence="2" id="KW-1185">Reference proteome</keyword>
<gene>
    <name evidence="1" type="primary">KNAG0C03030</name>
    <name evidence="1" type="ordered locus">KNAG_0C03030</name>
</gene>
<dbReference type="KEGG" id="kng:KNAG_0C03030"/>
<dbReference type="Proteomes" id="UP000006310">
    <property type="component" value="Chromosome 3"/>
</dbReference>
<accession>J7S4Q5</accession>
<reference evidence="1 2" key="1">
    <citation type="journal article" date="2011" name="Proc. Natl. Acad. Sci. U.S.A.">
        <title>Evolutionary erosion of yeast sex chromosomes by mating-type switching accidents.</title>
        <authorList>
            <person name="Gordon J.L."/>
            <person name="Armisen D."/>
            <person name="Proux-Wera E."/>
            <person name="Oheigeartaigh S.S."/>
            <person name="Byrne K.P."/>
            <person name="Wolfe K.H."/>
        </authorList>
    </citation>
    <scope>NUCLEOTIDE SEQUENCE [LARGE SCALE GENOMIC DNA]</scope>
    <source>
        <strain evidence="2">ATCC MYA-139 / BCRC 22969 / CBS 8797 / CCRC 22969 / KCTC 17520 / NBRC 10181 / NCYC 3082</strain>
    </source>
</reference>
<dbReference type="AlphaFoldDB" id="J7S4Q5"/>
<reference evidence="2" key="2">
    <citation type="submission" date="2012-08" db="EMBL/GenBank/DDBJ databases">
        <title>Genome sequence of Kazachstania naganishii.</title>
        <authorList>
            <person name="Gordon J.L."/>
            <person name="Armisen D."/>
            <person name="Proux-Wera E."/>
            <person name="OhEigeartaigh S.S."/>
            <person name="Byrne K.P."/>
            <person name="Wolfe K.H."/>
        </authorList>
    </citation>
    <scope>NUCLEOTIDE SEQUENCE [LARGE SCALE GENOMIC DNA]</scope>
    <source>
        <strain evidence="2">ATCC MYA-139 / BCRC 22969 / CBS 8797 / CCRC 22969 / KCTC 17520 / NBRC 10181 / NCYC 3082</strain>
    </source>
</reference>
<proteinExistence type="predicted"/>
<organism evidence="1 2">
    <name type="scientific">Huiozyma naganishii (strain ATCC MYA-139 / BCRC 22969 / CBS 8797 / KCTC 17520 / NBRC 10181 / NCYC 3082 / Yp74L-3)</name>
    <name type="common">Yeast</name>
    <name type="synonym">Kazachstania naganishii</name>
    <dbReference type="NCBI Taxonomy" id="1071383"/>
    <lineage>
        <taxon>Eukaryota</taxon>
        <taxon>Fungi</taxon>
        <taxon>Dikarya</taxon>
        <taxon>Ascomycota</taxon>
        <taxon>Saccharomycotina</taxon>
        <taxon>Saccharomycetes</taxon>
        <taxon>Saccharomycetales</taxon>
        <taxon>Saccharomycetaceae</taxon>
        <taxon>Huiozyma</taxon>
    </lineage>
</organism>
<evidence type="ECO:0000313" key="2">
    <source>
        <dbReference type="Proteomes" id="UP000006310"/>
    </source>
</evidence>
<dbReference type="EMBL" id="HE978316">
    <property type="protein sequence ID" value="CCK69414.1"/>
    <property type="molecule type" value="Genomic_DNA"/>
</dbReference>
<sequence>MESFNDFCSYCDQLIVNPQSSQQLSHLPQHLYSDKRAREDHSLFCSEHCKLLDQQSFQKYHHTVNKDAIQRANERDITSHCARDIDNIDTLLKSPLLHPTDSQKRERSKVQGDNYTMGEWLLDSCDCNIRSSVMCPRAFGKGAPCNL</sequence>
<name>J7S4Q5_HUIN7</name>